<reference evidence="1" key="2">
    <citation type="journal article" date="2015" name="Data Brief">
        <title>Shoot transcriptome of the giant reed, Arundo donax.</title>
        <authorList>
            <person name="Barrero R.A."/>
            <person name="Guerrero F.D."/>
            <person name="Moolhuijzen P."/>
            <person name="Goolsby J.A."/>
            <person name="Tidwell J."/>
            <person name="Bellgard S.E."/>
            <person name="Bellgard M.I."/>
        </authorList>
    </citation>
    <scope>NUCLEOTIDE SEQUENCE</scope>
    <source>
        <tissue evidence="1">Shoot tissue taken approximately 20 cm above the soil surface</tissue>
    </source>
</reference>
<proteinExistence type="predicted"/>
<accession>A0A0A9A8I8</accession>
<evidence type="ECO:0000313" key="1">
    <source>
        <dbReference type="EMBL" id="JAD47401.1"/>
    </source>
</evidence>
<sequence length="24" mass="2838">MPFEDRALNKHLILKLNVWLDNSA</sequence>
<protein>
    <submittedName>
        <fullName evidence="1">Uncharacterized protein</fullName>
    </submittedName>
</protein>
<reference evidence="1" key="1">
    <citation type="submission" date="2014-09" db="EMBL/GenBank/DDBJ databases">
        <authorList>
            <person name="Magalhaes I.L.F."/>
            <person name="Oliveira U."/>
            <person name="Santos F.R."/>
            <person name="Vidigal T.H.D.A."/>
            <person name="Brescovit A.D."/>
            <person name="Santos A.J."/>
        </authorList>
    </citation>
    <scope>NUCLEOTIDE SEQUENCE</scope>
    <source>
        <tissue evidence="1">Shoot tissue taken approximately 20 cm above the soil surface</tissue>
    </source>
</reference>
<organism evidence="1">
    <name type="scientific">Arundo donax</name>
    <name type="common">Giant reed</name>
    <name type="synonym">Donax arundinaceus</name>
    <dbReference type="NCBI Taxonomy" id="35708"/>
    <lineage>
        <taxon>Eukaryota</taxon>
        <taxon>Viridiplantae</taxon>
        <taxon>Streptophyta</taxon>
        <taxon>Embryophyta</taxon>
        <taxon>Tracheophyta</taxon>
        <taxon>Spermatophyta</taxon>
        <taxon>Magnoliopsida</taxon>
        <taxon>Liliopsida</taxon>
        <taxon>Poales</taxon>
        <taxon>Poaceae</taxon>
        <taxon>PACMAD clade</taxon>
        <taxon>Arundinoideae</taxon>
        <taxon>Arundineae</taxon>
        <taxon>Arundo</taxon>
    </lineage>
</organism>
<name>A0A0A9A8I8_ARUDO</name>
<dbReference type="EMBL" id="GBRH01250494">
    <property type="protein sequence ID" value="JAD47401.1"/>
    <property type="molecule type" value="Transcribed_RNA"/>
</dbReference>
<dbReference type="AlphaFoldDB" id="A0A0A9A8I8"/>